<evidence type="ECO:0000313" key="1">
    <source>
        <dbReference type="EMBL" id="KOO35082.1"/>
    </source>
</evidence>
<proteinExistence type="predicted"/>
<evidence type="ECO:0000313" key="2">
    <source>
        <dbReference type="Proteomes" id="UP000037460"/>
    </source>
</evidence>
<organism evidence="1 2">
    <name type="scientific">Chrysochromulina tobinii</name>
    <dbReference type="NCBI Taxonomy" id="1460289"/>
    <lineage>
        <taxon>Eukaryota</taxon>
        <taxon>Haptista</taxon>
        <taxon>Haptophyta</taxon>
        <taxon>Prymnesiophyceae</taxon>
        <taxon>Prymnesiales</taxon>
        <taxon>Chrysochromulinaceae</taxon>
        <taxon>Chrysochromulina</taxon>
    </lineage>
</organism>
<comment type="caution">
    <text evidence="1">The sequence shown here is derived from an EMBL/GenBank/DDBJ whole genome shotgun (WGS) entry which is preliminary data.</text>
</comment>
<name>A0A0M0K921_9EUKA</name>
<dbReference type="AlphaFoldDB" id="A0A0M0K921"/>
<accession>A0A0M0K921</accession>
<dbReference type="EMBL" id="JWZX01000988">
    <property type="protein sequence ID" value="KOO35082.1"/>
    <property type="molecule type" value="Genomic_DNA"/>
</dbReference>
<dbReference type="OrthoDB" id="406575at2759"/>
<gene>
    <name evidence="1" type="ORF">Ctob_015094</name>
</gene>
<keyword evidence="2" id="KW-1185">Reference proteome</keyword>
<protein>
    <submittedName>
        <fullName evidence="1">Uncharacterized protein</fullName>
    </submittedName>
</protein>
<dbReference type="Proteomes" id="UP000037460">
    <property type="component" value="Unassembled WGS sequence"/>
</dbReference>
<sequence length="113" mass="12505">MASNEDRKTPASRTMWTIVTQHPTTVHLNFRSEQHVHNGGSQSWLAAHGWRLDTTIESTVSSGVPNGPYSGPVFTKSFPAGRILLRGSDNWEGTYFVFLELHPPAPPAANHVR</sequence>
<reference evidence="2" key="1">
    <citation type="journal article" date="2015" name="PLoS Genet.">
        <title>Genome Sequence and Transcriptome Analyses of Chrysochromulina tobin: Metabolic Tools for Enhanced Algal Fitness in the Prominent Order Prymnesiales (Haptophyceae).</title>
        <authorList>
            <person name="Hovde B.T."/>
            <person name="Deodato C.R."/>
            <person name="Hunsperger H.M."/>
            <person name="Ryken S.A."/>
            <person name="Yost W."/>
            <person name="Jha R.K."/>
            <person name="Patterson J."/>
            <person name="Monnat R.J. Jr."/>
            <person name="Barlow S.B."/>
            <person name="Starkenburg S.R."/>
            <person name="Cattolico R.A."/>
        </authorList>
    </citation>
    <scope>NUCLEOTIDE SEQUENCE</scope>
    <source>
        <strain evidence="2">CCMP291</strain>
    </source>
</reference>